<proteinExistence type="predicted"/>
<organism evidence="1 2">
    <name type="scientific">Candidatus Gemmiger excrementigallinarum</name>
    <dbReference type="NCBI Taxonomy" id="2838609"/>
    <lineage>
        <taxon>Bacteria</taxon>
        <taxon>Bacillati</taxon>
        <taxon>Bacillota</taxon>
        <taxon>Clostridia</taxon>
        <taxon>Eubacteriales</taxon>
        <taxon>Gemmiger</taxon>
    </lineage>
</organism>
<evidence type="ECO:0000313" key="1">
    <source>
        <dbReference type="EMBL" id="HIZ41628.1"/>
    </source>
</evidence>
<evidence type="ECO:0000313" key="2">
    <source>
        <dbReference type="Proteomes" id="UP000824048"/>
    </source>
</evidence>
<protein>
    <submittedName>
        <fullName evidence="1">Helix-turn-helix domain-containing protein</fullName>
    </submittedName>
</protein>
<accession>A0A9D2EQ65</accession>
<comment type="caution">
    <text evidence="1">The sequence shown here is derived from an EMBL/GenBank/DDBJ whole genome shotgun (WGS) entry which is preliminary data.</text>
</comment>
<gene>
    <name evidence="1" type="ORF">H9811_03580</name>
</gene>
<dbReference type="EMBL" id="DXBP01000026">
    <property type="protein sequence ID" value="HIZ41628.1"/>
    <property type="molecule type" value="Genomic_DNA"/>
</dbReference>
<dbReference type="AlphaFoldDB" id="A0A9D2EQ65"/>
<reference evidence="1" key="1">
    <citation type="journal article" date="2021" name="PeerJ">
        <title>Extensive microbial diversity within the chicken gut microbiome revealed by metagenomics and culture.</title>
        <authorList>
            <person name="Gilroy R."/>
            <person name="Ravi A."/>
            <person name="Getino M."/>
            <person name="Pursley I."/>
            <person name="Horton D.L."/>
            <person name="Alikhan N.F."/>
            <person name="Baker D."/>
            <person name="Gharbi K."/>
            <person name="Hall N."/>
            <person name="Watson M."/>
            <person name="Adriaenssens E.M."/>
            <person name="Foster-Nyarko E."/>
            <person name="Jarju S."/>
            <person name="Secka A."/>
            <person name="Antonio M."/>
            <person name="Oren A."/>
            <person name="Chaudhuri R.R."/>
            <person name="La Ragione R."/>
            <person name="Hildebrand F."/>
            <person name="Pallen M.J."/>
        </authorList>
    </citation>
    <scope>NUCLEOTIDE SEQUENCE</scope>
    <source>
        <strain evidence="1">ChiSxjej1B13-11774</strain>
    </source>
</reference>
<sequence>MSKHLTDKERKQVIADFVVLGTYAAVSRKHKISPHTVRNIVAADPHITEKCRCKKEQNTADILAYMDGQKETVCAIIGLLLQALQDPEKLNRASIQSVAVSLGIIIDKFTSAGATVEEQRLRIAMLKEKTGQGERDLSQFEEIVKANGGRFLLS</sequence>
<dbReference type="Proteomes" id="UP000824048">
    <property type="component" value="Unassembled WGS sequence"/>
</dbReference>
<name>A0A9D2EQ65_9FIRM</name>
<reference evidence="1" key="2">
    <citation type="submission" date="2021-04" db="EMBL/GenBank/DDBJ databases">
        <authorList>
            <person name="Gilroy R."/>
        </authorList>
    </citation>
    <scope>NUCLEOTIDE SEQUENCE</scope>
    <source>
        <strain evidence="1">ChiSxjej1B13-11774</strain>
    </source>
</reference>